<dbReference type="OrthoDB" id="1672942at2"/>
<name>A0A0N8HKG8_9GAMM</name>
<dbReference type="Proteomes" id="UP000050378">
    <property type="component" value="Unassembled WGS sequence"/>
</dbReference>
<dbReference type="GO" id="GO:0005886">
    <property type="term" value="C:plasma membrane"/>
    <property type="evidence" value="ECO:0007669"/>
    <property type="project" value="TreeGrafter"/>
</dbReference>
<gene>
    <name evidence="2" type="ORF">AOG27_09360</name>
</gene>
<comment type="pathway">
    <text evidence="1">Carbohydrate metabolism; D-tagatose 6-phosphate degradation; D-glyceraldehyde 3-phosphate and glycerone phosphate from D-tagatose 6-phosphate: step 2/2.</text>
</comment>
<comment type="caution">
    <text evidence="2">The sequence shown here is derived from an EMBL/GenBank/DDBJ whole genome shotgun (WGS) entry which is preliminary data.</text>
</comment>
<evidence type="ECO:0000313" key="2">
    <source>
        <dbReference type="EMBL" id="KPM83840.1"/>
    </source>
</evidence>
<sequence>MNALKTIINNNRVGQAQGIYSVCCAHPLVIEAAMLQALNDDTEILIEATANQVNQFGGYTGMKPHDFVEFVYAIAEKVGLDTQRIILGGDHLGPVCWVNEPAEVAMVKAVELVKAYASAGFKKIHLDASMPCADDGERLADAEIAKRAALMCQAAESVSKDNDILYVVGTEVPPPGGATEEHEIIEVSHVEGVQQTIELHQAAFASLNISDVWSRVIAVVVQPGVEFDNHQVFNYQRNEAQKLKEFITTVDNLVYEAHSTDYQPDHCYRELVQDHFAILKVGPQLTYALREGLFALTYIEDQLVEPAKRSNLRDVCERIMLEKPHYWNKFYPSQGAEAKLFRAYSYSDRIRYYWPEDEIKQTVETLFENLEGQIIPQTLLSQFMPMQYKALTKGQINSSPRELVLNKIMEVTNSYSLACNQ</sequence>
<protein>
    <submittedName>
        <fullName evidence="2">Tagatose-bisphosphate aldolase</fullName>
    </submittedName>
</protein>
<dbReference type="InterPro" id="IPR013785">
    <property type="entry name" value="Aldolase_TIM"/>
</dbReference>
<proteinExistence type="predicted"/>
<dbReference type="EMBL" id="LJTC01000005">
    <property type="protein sequence ID" value="KPM83840.1"/>
    <property type="molecule type" value="Genomic_DNA"/>
</dbReference>
<dbReference type="NCBIfam" id="TIGR02810">
    <property type="entry name" value="agaZ_gatZ"/>
    <property type="match status" value="1"/>
</dbReference>
<reference evidence="2 3" key="1">
    <citation type="submission" date="2015-09" db="EMBL/GenBank/DDBJ databases">
        <title>Draft Genome Sequence of Pseudoalteromonas lipolytica UCD-48B.</title>
        <authorList>
            <person name="Krusor M."/>
            <person name="Coil D.A."/>
            <person name="Lang J.M."/>
            <person name="Eisen J.A."/>
            <person name="Alexiev A."/>
        </authorList>
    </citation>
    <scope>NUCLEOTIDE SEQUENCE [LARGE SCALE GENOMIC DNA]</scope>
    <source>
        <strain evidence="2 3">UCD-48B</strain>
    </source>
</reference>
<dbReference type="Pfam" id="PF08013">
    <property type="entry name" value="GatZ_KbaZ-like"/>
    <property type="match status" value="1"/>
</dbReference>
<evidence type="ECO:0000313" key="3">
    <source>
        <dbReference type="Proteomes" id="UP000050378"/>
    </source>
</evidence>
<dbReference type="STRING" id="570156.AOG27_09360"/>
<dbReference type="PATRIC" id="fig|570156.3.peg.2941"/>
<dbReference type="SUPFAM" id="SSF51569">
    <property type="entry name" value="Aldolase"/>
    <property type="match status" value="1"/>
</dbReference>
<dbReference type="InterPro" id="IPR012062">
    <property type="entry name" value="GatZ/KbaZ-like"/>
</dbReference>
<dbReference type="Gene3D" id="1.10.400.20">
    <property type="entry name" value="putative tagatose 6-phosphate kinase domain like"/>
    <property type="match status" value="1"/>
</dbReference>
<accession>A0A0N8HKG8</accession>
<dbReference type="InterPro" id="IPR050303">
    <property type="entry name" value="GatZ_KbaZ_carbometab"/>
</dbReference>
<dbReference type="GO" id="GO:0005975">
    <property type="term" value="P:carbohydrate metabolic process"/>
    <property type="evidence" value="ECO:0007669"/>
    <property type="project" value="InterPro"/>
</dbReference>
<organism evidence="2 3">
    <name type="scientific">Pseudoalteromonas lipolytica</name>
    <dbReference type="NCBI Taxonomy" id="570156"/>
    <lineage>
        <taxon>Bacteria</taxon>
        <taxon>Pseudomonadati</taxon>
        <taxon>Pseudomonadota</taxon>
        <taxon>Gammaproteobacteria</taxon>
        <taxon>Alteromonadales</taxon>
        <taxon>Pseudoalteromonadaceae</taxon>
        <taxon>Pseudoalteromonas</taxon>
    </lineage>
</organism>
<dbReference type="GO" id="GO:2001059">
    <property type="term" value="P:D-tagatose 6-phosphate catabolic process"/>
    <property type="evidence" value="ECO:0007669"/>
    <property type="project" value="UniProtKB-UniPathway"/>
</dbReference>
<dbReference type="UniPathway" id="UPA00704">
    <property type="reaction ID" value="UER00716"/>
</dbReference>
<dbReference type="PIRSF" id="PIRSF009264">
    <property type="entry name" value="TagBP_ald_AgaZ"/>
    <property type="match status" value="1"/>
</dbReference>
<dbReference type="PANTHER" id="PTHR32502">
    <property type="entry name" value="N-ACETYLGALACTOSAMINE PERMEASE II COMPONENT-RELATED"/>
    <property type="match status" value="1"/>
</dbReference>
<dbReference type="GO" id="GO:0009401">
    <property type="term" value="P:phosphoenolpyruvate-dependent sugar phosphotransferase system"/>
    <property type="evidence" value="ECO:0007669"/>
    <property type="project" value="TreeGrafter"/>
</dbReference>
<dbReference type="RefSeq" id="WP_054552755.1">
    <property type="nucleotide sequence ID" value="NZ_LJTC01000005.1"/>
</dbReference>
<dbReference type="Gene3D" id="3.20.20.70">
    <property type="entry name" value="Aldolase class I"/>
    <property type="match status" value="1"/>
</dbReference>
<evidence type="ECO:0000256" key="1">
    <source>
        <dbReference type="ARBA" id="ARBA00005191"/>
    </source>
</evidence>
<dbReference type="AlphaFoldDB" id="A0A0N8HKG8"/>
<dbReference type="PANTHER" id="PTHR32502:SF12">
    <property type="entry name" value="D-TAGATOSE-1,6-BISPHOSPHATE ALDOLASE SUBUNIT GATZ"/>
    <property type="match status" value="1"/>
</dbReference>